<evidence type="ECO:0000256" key="1">
    <source>
        <dbReference type="ARBA" id="ARBA00004071"/>
    </source>
</evidence>
<feature type="domain" description="Glycoside hydrolase family 29 N-terminal" evidence="7">
    <location>
        <begin position="10"/>
        <end position="322"/>
    </location>
</feature>
<sequence>MDEMWDKNSTAKEHPNIQWFKDAKFGLFIHWGLYSQLAGKWNNKRYYGSGEWIMFQAGIPVKEYEQVAKEFNPVNFNADEWAQLAKDAGIKYMVITAKHHEGFAMYDSKASDFNIVEATPYKKDPMKALADATRKRGIKFGFYYSQFVDWHEPNGAGNERDFDESKKNYQLYYDQKAIPQLKELLTGYGPLGIVWFDLPGGLTKAETQKLIDSLHALQPQSLFSSRVGQGLGDYKDFGDSEVPPVPIKGAWESIYTHNDSWGYIEHDMNFKTSTEIIQLLANVASKGGNLMLNVGPDGKGNIPFYSIKYLKETGKWLAVNGESIYGTTYGFIPAQPWGVTTAKPGKLFLHVLNKPQNGKLLVPDFTNQVSNVYALDGKRKLNFKRNDKDIVIDIPSSTGATANNVLVIEYSGAPPAYNATSPVTVSQQYETNRVDAIFSTNSGKAKTTSLGYSHYFGDWKHATCVTSMATPDDAATFQIRITDPGDYKVILEYACSPANAGQEASLEMAGEKFFFKTLRTSEYSNGAPLLFIQHPVAITKIERTGVYSITIRPDQKGSELFKLKRVILEPAK</sequence>
<evidence type="ECO:0000259" key="7">
    <source>
        <dbReference type="Pfam" id="PF01120"/>
    </source>
</evidence>
<dbReference type="Gene3D" id="3.20.20.80">
    <property type="entry name" value="Glycosidases"/>
    <property type="match status" value="1"/>
</dbReference>
<dbReference type="InterPro" id="IPR016286">
    <property type="entry name" value="FUC_metazoa-typ"/>
</dbReference>
<dbReference type="EMBL" id="JAGTXB010000005">
    <property type="protein sequence ID" value="MBS0028192.1"/>
    <property type="molecule type" value="Genomic_DNA"/>
</dbReference>
<keyword evidence="4" id="KW-0732">Signal</keyword>
<dbReference type="EC" id="3.2.1.51" evidence="3"/>
<dbReference type="InterPro" id="IPR057739">
    <property type="entry name" value="Glyco_hydro_29_N"/>
</dbReference>
<evidence type="ECO:0000256" key="3">
    <source>
        <dbReference type="ARBA" id="ARBA00012662"/>
    </source>
</evidence>
<dbReference type="InterPro" id="IPR017853">
    <property type="entry name" value="GH"/>
</dbReference>
<evidence type="ECO:0000313" key="9">
    <source>
        <dbReference type="Proteomes" id="UP000676386"/>
    </source>
</evidence>
<name>A0ABS5IYZ4_9BACT</name>
<keyword evidence="5" id="KW-0378">Hydrolase</keyword>
<evidence type="ECO:0000256" key="6">
    <source>
        <dbReference type="ARBA" id="ARBA00023295"/>
    </source>
</evidence>
<organism evidence="8 9">
    <name type="scientific">Chitinophaga hostae</name>
    <dbReference type="NCBI Taxonomy" id="2831022"/>
    <lineage>
        <taxon>Bacteria</taxon>
        <taxon>Pseudomonadati</taxon>
        <taxon>Bacteroidota</taxon>
        <taxon>Chitinophagia</taxon>
        <taxon>Chitinophagales</taxon>
        <taxon>Chitinophagaceae</taxon>
        <taxon>Chitinophaga</taxon>
    </lineage>
</organism>
<dbReference type="Proteomes" id="UP000676386">
    <property type="component" value="Unassembled WGS sequence"/>
</dbReference>
<evidence type="ECO:0000313" key="8">
    <source>
        <dbReference type="EMBL" id="MBS0028192.1"/>
    </source>
</evidence>
<comment type="similarity">
    <text evidence="2">Belongs to the glycosyl hydrolase 29 family.</text>
</comment>
<evidence type="ECO:0000256" key="5">
    <source>
        <dbReference type="ARBA" id="ARBA00022801"/>
    </source>
</evidence>
<dbReference type="InterPro" id="IPR013780">
    <property type="entry name" value="Glyco_hydro_b"/>
</dbReference>
<dbReference type="Gene3D" id="2.60.40.1180">
    <property type="entry name" value="Golgi alpha-mannosidase II"/>
    <property type="match status" value="1"/>
</dbReference>
<dbReference type="PANTHER" id="PTHR10030:SF37">
    <property type="entry name" value="ALPHA-L-FUCOSIDASE-RELATED"/>
    <property type="match status" value="1"/>
</dbReference>
<protein>
    <recommendedName>
        <fullName evidence="3">alpha-L-fucosidase</fullName>
        <ecNumber evidence="3">3.2.1.51</ecNumber>
    </recommendedName>
</protein>
<dbReference type="SMART" id="SM00812">
    <property type="entry name" value="Alpha_L_fucos"/>
    <property type="match status" value="1"/>
</dbReference>
<reference evidence="8 9" key="1">
    <citation type="submission" date="2021-04" db="EMBL/GenBank/DDBJ databases">
        <title>Chitinophaga sp. nov., isolated from the rhizosphere soil.</title>
        <authorList>
            <person name="He S."/>
        </authorList>
    </citation>
    <scope>NUCLEOTIDE SEQUENCE [LARGE SCALE GENOMIC DNA]</scope>
    <source>
        <strain evidence="8 9">2R12</strain>
    </source>
</reference>
<dbReference type="SUPFAM" id="SSF51445">
    <property type="entry name" value="(Trans)glycosidases"/>
    <property type="match status" value="1"/>
</dbReference>
<comment type="function">
    <text evidence="1">Alpha-L-fucosidase is responsible for hydrolyzing the alpha-1,6-linked fucose joined to the reducing-end N-acetylglucosamine of the carbohydrate moieties of glycoproteins.</text>
</comment>
<keyword evidence="9" id="KW-1185">Reference proteome</keyword>
<gene>
    <name evidence="8" type="ORF">KE626_12815</name>
</gene>
<dbReference type="InterPro" id="IPR000933">
    <property type="entry name" value="Glyco_hydro_29"/>
</dbReference>
<dbReference type="PANTHER" id="PTHR10030">
    <property type="entry name" value="ALPHA-L-FUCOSIDASE"/>
    <property type="match status" value="1"/>
</dbReference>
<keyword evidence="6" id="KW-0326">Glycosidase</keyword>
<accession>A0ABS5IYZ4</accession>
<dbReference type="PRINTS" id="PR00741">
    <property type="entry name" value="GLHYDRLASE29"/>
</dbReference>
<dbReference type="Pfam" id="PF01120">
    <property type="entry name" value="Alpha_L_fucos"/>
    <property type="match status" value="1"/>
</dbReference>
<comment type="caution">
    <text evidence="8">The sequence shown here is derived from an EMBL/GenBank/DDBJ whole genome shotgun (WGS) entry which is preliminary data.</text>
</comment>
<proteinExistence type="inferred from homology"/>
<evidence type="ECO:0000256" key="4">
    <source>
        <dbReference type="ARBA" id="ARBA00022729"/>
    </source>
</evidence>
<evidence type="ECO:0000256" key="2">
    <source>
        <dbReference type="ARBA" id="ARBA00007951"/>
    </source>
</evidence>